<dbReference type="InterPro" id="IPR029063">
    <property type="entry name" value="SAM-dependent_MTases_sf"/>
</dbReference>
<evidence type="ECO:0008006" key="2">
    <source>
        <dbReference type="Google" id="ProtNLM"/>
    </source>
</evidence>
<sequence length="280" mass="31979">MAKLPEKLSLIRPLILFVRKVIWKILGAHNTASVIRKIGPFPPPEPVDNGMIRIWDRLNILESHVNWRLHGLPPRLVNVKLEQAGLLAGSGEMEEVLEILKQNSLATPEFPEFLVNKISRARAIFMFPGDNNQEWKAVQPLLHSDAKVTIIDDTSDLFCYKENDELVENEQVKVLRSSAIDCSARLVEPEFDLIWISSILQRLTPLQAMIILKRSQSALVTEGVCAGMVSALNKEASWPDPRWLHPFNLKQIESLIKYSGLNSVKFQSWDDFELFHFHQE</sequence>
<organism evidence="1">
    <name type="scientific">marine metagenome</name>
    <dbReference type="NCBI Taxonomy" id="408172"/>
    <lineage>
        <taxon>unclassified sequences</taxon>
        <taxon>metagenomes</taxon>
        <taxon>ecological metagenomes</taxon>
    </lineage>
</organism>
<accession>A0A381ZSI3</accession>
<proteinExistence type="predicted"/>
<protein>
    <recommendedName>
        <fullName evidence="2">Methyltransferase type 11 domain-containing protein</fullName>
    </recommendedName>
</protein>
<reference evidence="1" key="1">
    <citation type="submission" date="2018-05" db="EMBL/GenBank/DDBJ databases">
        <authorList>
            <person name="Lanie J.A."/>
            <person name="Ng W.-L."/>
            <person name="Kazmierczak K.M."/>
            <person name="Andrzejewski T.M."/>
            <person name="Davidsen T.M."/>
            <person name="Wayne K.J."/>
            <person name="Tettelin H."/>
            <person name="Glass J.I."/>
            <person name="Rusch D."/>
            <person name="Podicherti R."/>
            <person name="Tsui H.-C.T."/>
            <person name="Winkler M.E."/>
        </authorList>
    </citation>
    <scope>NUCLEOTIDE SEQUENCE</scope>
</reference>
<dbReference type="Gene3D" id="3.40.50.150">
    <property type="entry name" value="Vaccinia Virus protein VP39"/>
    <property type="match status" value="1"/>
</dbReference>
<evidence type="ECO:0000313" key="1">
    <source>
        <dbReference type="EMBL" id="SVA91852.1"/>
    </source>
</evidence>
<dbReference type="AlphaFoldDB" id="A0A381ZSI3"/>
<dbReference type="EMBL" id="UINC01022376">
    <property type="protein sequence ID" value="SVA91852.1"/>
    <property type="molecule type" value="Genomic_DNA"/>
</dbReference>
<dbReference type="SUPFAM" id="SSF53335">
    <property type="entry name" value="S-adenosyl-L-methionine-dependent methyltransferases"/>
    <property type="match status" value="1"/>
</dbReference>
<name>A0A381ZSI3_9ZZZZ</name>
<gene>
    <name evidence="1" type="ORF">METZ01_LOCUS144706</name>
</gene>